<dbReference type="VEuPathDB" id="FungiDB:CJJ07_003656"/>
<dbReference type="VEuPathDB" id="FungiDB:CJI96_0002297"/>
<proteinExistence type="predicted"/>
<evidence type="ECO:0000313" key="2">
    <source>
        <dbReference type="EMBL" id="KNE02033.1"/>
    </source>
</evidence>
<accession>A0A0L0P6Q1</accession>
<dbReference type="AlphaFoldDB" id="A0A0L0P6Q1"/>
<comment type="caution">
    <text evidence="2">The sequence shown here is derived from an EMBL/GenBank/DDBJ whole genome shotgun (WGS) entry which is preliminary data.</text>
</comment>
<dbReference type="Gene3D" id="3.40.50.1240">
    <property type="entry name" value="Phosphoglycerate mutase-like"/>
    <property type="match status" value="1"/>
</dbReference>
<dbReference type="Proteomes" id="UP000037122">
    <property type="component" value="Unassembled WGS sequence"/>
</dbReference>
<dbReference type="VEuPathDB" id="FungiDB:QG37_00972"/>
<feature type="region of interest" description="Disordered" evidence="1">
    <location>
        <begin position="517"/>
        <end position="668"/>
    </location>
</feature>
<dbReference type="SUPFAM" id="SSF53254">
    <property type="entry name" value="Phosphoglycerate mutase-like"/>
    <property type="match status" value="1"/>
</dbReference>
<feature type="compositionally biased region" description="Low complexity" evidence="1">
    <location>
        <begin position="575"/>
        <end position="592"/>
    </location>
</feature>
<dbReference type="VEuPathDB" id="FungiDB:CJJ09_000342"/>
<feature type="region of interest" description="Disordered" evidence="1">
    <location>
        <begin position="282"/>
        <end position="311"/>
    </location>
</feature>
<evidence type="ECO:0000256" key="1">
    <source>
        <dbReference type="SAM" id="MobiDB-lite"/>
    </source>
</evidence>
<dbReference type="InterPro" id="IPR029033">
    <property type="entry name" value="His_PPase_superfam"/>
</dbReference>
<dbReference type="PANTHER" id="PTHR16469:SF27">
    <property type="entry name" value="UBIQUITIN-ASSOCIATED AND SH3 DOMAIN-CONTAINING BA-RELATED"/>
    <property type="match status" value="1"/>
</dbReference>
<gene>
    <name evidence="2" type="ORF">QG37_00972</name>
</gene>
<protein>
    <submittedName>
        <fullName evidence="2">Uncharacterized protein</fullName>
    </submittedName>
</protein>
<feature type="compositionally biased region" description="Basic and acidic residues" evidence="1">
    <location>
        <begin position="518"/>
        <end position="536"/>
    </location>
</feature>
<organism evidence="2 3">
    <name type="scientific">Candidozyma auris</name>
    <name type="common">Yeast</name>
    <name type="synonym">Candida auris</name>
    <dbReference type="NCBI Taxonomy" id="498019"/>
    <lineage>
        <taxon>Eukaryota</taxon>
        <taxon>Fungi</taxon>
        <taxon>Dikarya</taxon>
        <taxon>Ascomycota</taxon>
        <taxon>Saccharomycotina</taxon>
        <taxon>Pichiomycetes</taxon>
        <taxon>Metschnikowiaceae</taxon>
        <taxon>Candidozyma</taxon>
    </lineage>
</organism>
<sequence>MELVFLRHATRADHASPNNPPLYHDYKSYDPSVSVSAVGEASKVARDIADVCNFEGEKRNVFVHFLPYLRCCQTADLLVLALMKEVPQTKLKILMLCDFALLEWLHDGMKNTPPFVDSNEAYHMYTPNVKVLENKRCVLNFRPTTTLGPWNEPGLSYRDYADRCKTYFKKLVATYDKPLHVQNNDLVIVVGHGYAINHFMTFFINHPIFEEIPECAMNYARREDDVWTLKRDCLQLLHCEDIDSTLNLENDIVVYKSNFVKKDELDENKQYPAIGFGGLKLPNQGGGDSPSNGPRPSFRVEQSAKDIPDRPNLAKNFLCPTARNWNPLDLNKFSVKSEFKLKVMNDDAFKKAFDLSNPPTHPISPEVSPNSEPTRTNSVIDLVKLNSNDEIQRPFKLRYSLASDIPVHYLNSKVNSHVNLAQFQRNAYSNNNSLSEQGLGHSVLSGGSLSPRDYLDMEAAETASQNSHSNMSEVISRLSRIRSLQRKRAQTPSFGKIKENLSDELLDSESNKFSLSFNKEKEKEKEKEREKRENAIKRTVSGSPLVPNRARGNSIKLIPSVLNQRPRAATTSMVNGNSSANDSSNDSSIGSAHNVKSTKELGKTSTSQSSGPGRLARPIGLKKTPSMFYNLDLDSADGSSEGEDDEESSLPPKEQHYTWFGQNAKGYV</sequence>
<dbReference type="InterPro" id="IPR051710">
    <property type="entry name" value="Phosphatase_SH3-domain"/>
</dbReference>
<dbReference type="VEuPathDB" id="FungiDB:CJI97_003838"/>
<dbReference type="EMBL" id="LGST01000007">
    <property type="protein sequence ID" value="KNE02033.1"/>
    <property type="molecule type" value="Genomic_DNA"/>
</dbReference>
<evidence type="ECO:0000313" key="3">
    <source>
        <dbReference type="Proteomes" id="UP000037122"/>
    </source>
</evidence>
<dbReference type="VEuPathDB" id="FungiDB:B9J08_003766"/>
<feature type="region of interest" description="Disordered" evidence="1">
    <location>
        <begin position="355"/>
        <end position="375"/>
    </location>
</feature>
<dbReference type="PANTHER" id="PTHR16469">
    <property type="entry name" value="UBIQUITIN-ASSOCIATED AND SH3 DOMAIN-CONTAINING BA-RELATED"/>
    <property type="match status" value="1"/>
</dbReference>
<name>A0A0L0P6Q1_CANAR</name>
<reference evidence="3" key="1">
    <citation type="journal article" date="2015" name="BMC Genomics">
        <title>Draft genome of a commonly misdiagnosed multidrug resistant pathogen Candida auris.</title>
        <authorList>
            <person name="Chatterjee S."/>
            <person name="Alampalli S.V."/>
            <person name="Nageshan R.K."/>
            <person name="Chettiar S.T."/>
            <person name="Joshi S."/>
            <person name="Tatu U.S."/>
        </authorList>
    </citation>
    <scope>NUCLEOTIDE SEQUENCE [LARGE SCALE GENOMIC DNA]</scope>
    <source>
        <strain evidence="3">6684</strain>
    </source>
</reference>